<protein>
    <submittedName>
        <fullName evidence="3">Disulfide oxidoreductase</fullName>
    </submittedName>
</protein>
<dbReference type="InterPro" id="IPR013766">
    <property type="entry name" value="Thioredoxin_domain"/>
</dbReference>
<keyword evidence="4" id="KW-1185">Reference proteome</keyword>
<keyword evidence="1" id="KW-0812">Transmembrane</keyword>
<proteinExistence type="predicted"/>
<evidence type="ECO:0000313" key="4">
    <source>
        <dbReference type="Proteomes" id="UP000001627"/>
    </source>
</evidence>
<name>C6V617_NEORI</name>
<dbReference type="InterPro" id="IPR036249">
    <property type="entry name" value="Thioredoxin-like_sf"/>
</dbReference>
<keyword evidence="1" id="KW-0472">Membrane</keyword>
<evidence type="ECO:0000313" key="3">
    <source>
        <dbReference type="EMBL" id="ACT69835.1"/>
    </source>
</evidence>
<keyword evidence="1" id="KW-1133">Transmembrane helix</keyword>
<reference evidence="3 4" key="1">
    <citation type="journal article" date="2009" name="Nucleic Acids Res.">
        <title>Analysis of complete genome sequence of Neorickettsia risticii: causative agent of Potomac horse fever.</title>
        <authorList>
            <person name="Lin M."/>
            <person name="Zhang C."/>
            <person name="Gibson K."/>
            <person name="Rikihisa Y."/>
        </authorList>
    </citation>
    <scope>NUCLEOTIDE SEQUENCE [LARGE SCALE GENOMIC DNA]</scope>
    <source>
        <strain evidence="3 4">Illinois</strain>
    </source>
</reference>
<dbReference type="PROSITE" id="PS51352">
    <property type="entry name" value="THIOREDOXIN_2"/>
    <property type="match status" value="1"/>
</dbReference>
<dbReference type="EMBL" id="CP001431">
    <property type="protein sequence ID" value="ACT69835.1"/>
    <property type="molecule type" value="Genomic_DNA"/>
</dbReference>
<evidence type="ECO:0000259" key="2">
    <source>
        <dbReference type="PROSITE" id="PS51352"/>
    </source>
</evidence>
<dbReference type="STRING" id="434131.NRI_0868"/>
<dbReference type="Proteomes" id="UP000001627">
    <property type="component" value="Chromosome"/>
</dbReference>
<dbReference type="AlphaFoldDB" id="C6V617"/>
<dbReference type="HOGENOM" id="CLU_000288_47_4_5"/>
<dbReference type="SUPFAM" id="SSF52833">
    <property type="entry name" value="Thioredoxin-like"/>
    <property type="match status" value="1"/>
</dbReference>
<organism evidence="3 4">
    <name type="scientific">Neorickettsia risticii (strain Illinois)</name>
    <dbReference type="NCBI Taxonomy" id="434131"/>
    <lineage>
        <taxon>Bacteria</taxon>
        <taxon>Pseudomonadati</taxon>
        <taxon>Pseudomonadota</taxon>
        <taxon>Alphaproteobacteria</taxon>
        <taxon>Rickettsiales</taxon>
        <taxon>Anaplasmataceae</taxon>
        <taxon>Neorickettsia</taxon>
    </lineage>
</organism>
<gene>
    <name evidence="3" type="ordered locus">NRI_0868</name>
</gene>
<feature type="transmembrane region" description="Helical" evidence="1">
    <location>
        <begin position="28"/>
        <end position="48"/>
    </location>
</feature>
<dbReference type="eggNOG" id="COG1651">
    <property type="taxonomic scope" value="Bacteria"/>
</dbReference>
<dbReference type="GO" id="GO:0016491">
    <property type="term" value="F:oxidoreductase activity"/>
    <property type="evidence" value="ECO:0007669"/>
    <property type="project" value="InterPro"/>
</dbReference>
<feature type="domain" description="Thioredoxin" evidence="2">
    <location>
        <begin position="87"/>
        <end position="281"/>
    </location>
</feature>
<dbReference type="Gene3D" id="3.40.30.10">
    <property type="entry name" value="Glutaredoxin"/>
    <property type="match status" value="1"/>
</dbReference>
<evidence type="ECO:0000256" key="1">
    <source>
        <dbReference type="SAM" id="Phobius"/>
    </source>
</evidence>
<dbReference type="KEGG" id="nri:NRI_0868"/>
<sequence>MLTLRKLIKTILRCWFYSCSTVLKMRTFLLVLALVAIAGFPFVSNWYYGRVRDSYAISQTEKVVEEYIKKNPEKILESVNQYRLAQFEEQQKQKEQEMSRLIAQHKSEVFDTRYPSFVAENGKATLVEFFDASCGYCKLASQILLKLKRDYPNVTYTLRSLPILGQSSLIAAKYDTGVFLFMKEKDIQDSKYSDFHSKLMSHEGTYTPEVVTGILSEISLDPQEVLKFVEKNEGEISSMVEATVQLAQKLRLEGTPVFIVGDKIVQGVSEAGLREILEKAS</sequence>
<dbReference type="Pfam" id="PF01323">
    <property type="entry name" value="DSBA"/>
    <property type="match status" value="1"/>
</dbReference>
<dbReference type="InterPro" id="IPR001853">
    <property type="entry name" value="DSBA-like_thioredoxin_dom"/>
</dbReference>
<accession>C6V617</accession>